<dbReference type="GeneID" id="29125825"/>
<feature type="compositionally biased region" description="Polar residues" evidence="1">
    <location>
        <begin position="11"/>
        <end position="32"/>
    </location>
</feature>
<dbReference type="EMBL" id="KU728633">
    <property type="protein sequence ID" value="AMQ67039.1"/>
    <property type="molecule type" value="Genomic_DNA"/>
</dbReference>
<dbReference type="Proteomes" id="UP000201826">
    <property type="component" value="Segment"/>
</dbReference>
<accession>A0A142F2N2</accession>
<feature type="region of interest" description="Disordered" evidence="1">
    <location>
        <begin position="1"/>
        <end position="44"/>
    </location>
</feature>
<name>A0A142F2N2_9CAUD</name>
<dbReference type="RefSeq" id="YP_009303251.1">
    <property type="nucleotide sequence ID" value="NC_031253.1"/>
</dbReference>
<gene>
    <name evidence="2" type="primary">104</name>
    <name evidence="2" type="ORF">SEA_BIPPER_104</name>
</gene>
<evidence type="ECO:0000256" key="1">
    <source>
        <dbReference type="SAM" id="MobiDB-lite"/>
    </source>
</evidence>
<reference evidence="3" key="1">
    <citation type="submission" date="2016-02" db="EMBL/GenBank/DDBJ databases">
        <authorList>
            <person name="Isern S."/>
            <person name="Barcellona C.M."/>
            <person name="Dozier K.D."/>
            <person name="Faust J.M."/>
            <person name="Fedrick A.J."/>
            <person name="Gagliardi L.E."/>
            <person name="Gatt S.M."/>
            <person name="Gleason P.S."/>
            <person name="Gomez E.A."/>
            <person name="Hoffman A.M."/>
            <person name="Jenkins M."/>
            <person name="Jones M.J."/>
            <person name="Lang J.F."/>
            <person name="Lequay S.M."/>
            <person name="Mars P.J."/>
            <person name="Mtchedlidze N."/>
            <person name="Osking Z.B."/>
            <person name="Paul L.M."/>
            <person name="Pica A.N."/>
            <person name="Robison M.D."/>
            <person name="Rodriguez D."/>
            <person name="Rosales K.A."/>
            <person name="Saravis L.E."/>
            <person name="Sisson B.M."/>
            <person name="Tan A.L."/>
            <person name="Voltaire R."/>
            <person name="Michael S.F."/>
            <person name="Warner M.H."/>
            <person name="Bradley K.W."/>
            <person name="Asai D.J."/>
            <person name="Bowman C.A."/>
            <person name="Russell D.A."/>
            <person name="Pope W.H."/>
            <person name="Jacobs-Sera D."/>
            <person name="Hendrix R.W."/>
            <person name="Hatfull G.F."/>
        </authorList>
    </citation>
    <scope>NUCLEOTIDE SEQUENCE [LARGE SCALE GENOMIC DNA]</scope>
</reference>
<evidence type="ECO:0000313" key="2">
    <source>
        <dbReference type="EMBL" id="AMQ67039.1"/>
    </source>
</evidence>
<proteinExistence type="predicted"/>
<evidence type="ECO:0000313" key="3">
    <source>
        <dbReference type="Proteomes" id="UP000201826"/>
    </source>
</evidence>
<dbReference type="KEGG" id="vg:29125825"/>
<protein>
    <submittedName>
        <fullName evidence="2">Uncharacterized protein</fullName>
    </submittedName>
</protein>
<sequence length="131" mass="15101">MGFHIFGTKHLQPQPSSEETLSVSAPVYTTQTPKPRRPKPRSAREALDRIAQRRGWSVEQGTKECGHHWSVYRRGDITIRVDWTFRLHIRYATLRSPGCEADAPTKDTPMDSHHARFAWVADHLYRQGVPQ</sequence>
<keyword evidence="3" id="KW-1185">Reference proteome</keyword>
<organism evidence="2 3">
    <name type="scientific">Mycobacterium phage Bipper</name>
    <dbReference type="NCBI Taxonomy" id="1805457"/>
    <lineage>
        <taxon>Viruses</taxon>
        <taxon>Duplodnaviria</taxon>
        <taxon>Heunggongvirae</taxon>
        <taxon>Uroviricota</taxon>
        <taxon>Caudoviricetes</taxon>
        <taxon>Bippervirus</taxon>
        <taxon>Bippervirus bipper</taxon>
    </lineage>
</organism>